<dbReference type="PRINTS" id="PR00980">
    <property type="entry name" value="TRNASYNTHALA"/>
</dbReference>
<evidence type="ECO:0000313" key="11">
    <source>
        <dbReference type="EMBL" id="GAA1286021.1"/>
    </source>
</evidence>
<dbReference type="InterPro" id="IPR018165">
    <property type="entry name" value="Ala-tRNA-synth_IIc_core"/>
</dbReference>
<keyword evidence="4" id="KW-0436">Ligase</keyword>
<reference evidence="12" key="1">
    <citation type="journal article" date="2019" name="Int. J. Syst. Evol. Microbiol.">
        <title>The Global Catalogue of Microorganisms (GCM) 10K type strain sequencing project: providing services to taxonomists for standard genome sequencing and annotation.</title>
        <authorList>
            <consortium name="The Broad Institute Genomics Platform"/>
            <consortium name="The Broad Institute Genome Sequencing Center for Infectious Disease"/>
            <person name="Wu L."/>
            <person name="Ma J."/>
        </authorList>
    </citation>
    <scope>NUCLEOTIDE SEQUENCE [LARGE SCALE GENOMIC DNA]</scope>
    <source>
        <strain evidence="12">JCM 11448</strain>
    </source>
</reference>
<evidence type="ECO:0000256" key="9">
    <source>
        <dbReference type="ARBA" id="ARBA00023146"/>
    </source>
</evidence>
<dbReference type="PANTHER" id="PTHR11777">
    <property type="entry name" value="ALANYL-TRNA SYNTHETASE"/>
    <property type="match status" value="1"/>
</dbReference>
<dbReference type="EC" id="6.1.1.7" evidence="2"/>
<evidence type="ECO:0000256" key="6">
    <source>
        <dbReference type="ARBA" id="ARBA00022840"/>
    </source>
</evidence>
<dbReference type="Gene3D" id="3.30.930.10">
    <property type="entry name" value="Bira Bifunctional Protein, Domain 2"/>
    <property type="match status" value="1"/>
</dbReference>
<dbReference type="PANTHER" id="PTHR11777:SF9">
    <property type="entry name" value="ALANINE--TRNA LIGASE, CYTOPLASMIC"/>
    <property type="match status" value="1"/>
</dbReference>
<keyword evidence="9" id="KW-0030">Aminoacyl-tRNA synthetase</keyword>
<evidence type="ECO:0000313" key="12">
    <source>
        <dbReference type="Proteomes" id="UP001500282"/>
    </source>
</evidence>
<keyword evidence="7" id="KW-0694">RNA-binding</keyword>
<comment type="similarity">
    <text evidence="1">Belongs to the class-II aminoacyl-tRNA synthetase family.</text>
</comment>
<evidence type="ECO:0000256" key="1">
    <source>
        <dbReference type="ARBA" id="ARBA00008226"/>
    </source>
</evidence>
<dbReference type="InterPro" id="IPR045864">
    <property type="entry name" value="aa-tRNA-synth_II/BPL/LPL"/>
</dbReference>
<sequence length="137" mass="15088">MARGDEDNFWSMGVPGPCGPCSELYYDRGPALGRAGGPAVDEDRYMEFWNLVFMSHERGEGPGKSGYPILGELPRRNIDTGMGLERMATLLQGVDNLYEIDETRPVLDRAAALAGVRYGTDAEADVRLRVVADHIRV</sequence>
<name>A0ABP4HT37_9ACTN</name>
<protein>
    <recommendedName>
        <fullName evidence="2">alanine--tRNA ligase</fullName>
        <ecNumber evidence="2">6.1.1.7</ecNumber>
    </recommendedName>
</protein>
<accession>A0ABP4HT37</accession>
<organism evidence="11 12">
    <name type="scientific">Streptomyces javensis</name>
    <dbReference type="NCBI Taxonomy" id="114698"/>
    <lineage>
        <taxon>Bacteria</taxon>
        <taxon>Bacillati</taxon>
        <taxon>Actinomycetota</taxon>
        <taxon>Actinomycetes</taxon>
        <taxon>Kitasatosporales</taxon>
        <taxon>Streptomycetaceae</taxon>
        <taxon>Streptomyces</taxon>
        <taxon>Streptomyces violaceusniger group</taxon>
    </lineage>
</organism>
<gene>
    <name evidence="11" type="ORF">GCM10009579_55680</name>
</gene>
<dbReference type="PROSITE" id="PS50860">
    <property type="entry name" value="AA_TRNA_LIGASE_II_ALA"/>
    <property type="match status" value="1"/>
</dbReference>
<keyword evidence="8" id="KW-0648">Protein biosynthesis</keyword>
<evidence type="ECO:0000256" key="4">
    <source>
        <dbReference type="ARBA" id="ARBA00022598"/>
    </source>
</evidence>
<evidence type="ECO:0000256" key="3">
    <source>
        <dbReference type="ARBA" id="ARBA00022555"/>
    </source>
</evidence>
<keyword evidence="12" id="KW-1185">Reference proteome</keyword>
<dbReference type="InterPro" id="IPR002318">
    <property type="entry name" value="Ala-tRNA-lgiase_IIc"/>
</dbReference>
<evidence type="ECO:0000259" key="10">
    <source>
        <dbReference type="PROSITE" id="PS50860"/>
    </source>
</evidence>
<dbReference type="EMBL" id="BAAAIH010000036">
    <property type="protein sequence ID" value="GAA1286021.1"/>
    <property type="molecule type" value="Genomic_DNA"/>
</dbReference>
<evidence type="ECO:0000256" key="5">
    <source>
        <dbReference type="ARBA" id="ARBA00022741"/>
    </source>
</evidence>
<dbReference type="Proteomes" id="UP001500282">
    <property type="component" value="Unassembled WGS sequence"/>
</dbReference>
<evidence type="ECO:0000256" key="2">
    <source>
        <dbReference type="ARBA" id="ARBA00013168"/>
    </source>
</evidence>
<keyword evidence="5" id="KW-0547">Nucleotide-binding</keyword>
<proteinExistence type="inferred from homology"/>
<comment type="caution">
    <text evidence="11">The sequence shown here is derived from an EMBL/GenBank/DDBJ whole genome shotgun (WGS) entry which is preliminary data.</text>
</comment>
<feature type="domain" description="Alanyl-transfer RNA synthetases family profile" evidence="10">
    <location>
        <begin position="1"/>
        <end position="137"/>
    </location>
</feature>
<dbReference type="InterPro" id="IPR018164">
    <property type="entry name" value="Ala-tRNA-synth_IIc_N"/>
</dbReference>
<evidence type="ECO:0000256" key="8">
    <source>
        <dbReference type="ARBA" id="ARBA00022917"/>
    </source>
</evidence>
<dbReference type="SUPFAM" id="SSF55681">
    <property type="entry name" value="Class II aaRS and biotin synthetases"/>
    <property type="match status" value="1"/>
</dbReference>
<keyword evidence="3" id="KW-0820">tRNA-binding</keyword>
<keyword evidence="6" id="KW-0067">ATP-binding</keyword>
<dbReference type="Pfam" id="PF01411">
    <property type="entry name" value="tRNA-synt_2c"/>
    <property type="match status" value="1"/>
</dbReference>
<dbReference type="InterPro" id="IPR050058">
    <property type="entry name" value="Ala-tRNA_ligase"/>
</dbReference>
<evidence type="ECO:0000256" key="7">
    <source>
        <dbReference type="ARBA" id="ARBA00022884"/>
    </source>
</evidence>